<keyword evidence="2" id="KW-0472">Membrane</keyword>
<evidence type="ECO:0000256" key="2">
    <source>
        <dbReference type="SAM" id="Phobius"/>
    </source>
</evidence>
<protein>
    <submittedName>
        <fullName evidence="3">Uncharacterized protein</fullName>
    </submittedName>
</protein>
<dbReference type="AlphaFoldDB" id="A0A098R457"/>
<feature type="transmembrane region" description="Helical" evidence="2">
    <location>
        <begin position="33"/>
        <end position="55"/>
    </location>
</feature>
<feature type="compositionally biased region" description="Acidic residues" evidence="1">
    <location>
        <begin position="181"/>
        <end position="193"/>
    </location>
</feature>
<dbReference type="Proteomes" id="UP000029692">
    <property type="component" value="Unassembled WGS sequence"/>
</dbReference>
<keyword evidence="2" id="KW-1133">Transmembrane helix</keyword>
<sequence>MKGYLKTGTVVAAAFFVIAFILGLLSGNGFGVILLRALLSAAVAGGAAGGVHLLLAHFVPELFAEGDSNDRISDIGSDLVQGAPNPGPGSNVNIVIDDEQDSEEFDTQGAESTPQKPRHQASELEEMVEEVAEDSDTVTEIADEAPEESGFDEEAFYSGVDSLPDISGFEDSFSKSVGLSSEEEDSGSGDVEDSVSGGSPSQGSSSSSQHGDMDPVMIARAIQTALKKEK</sequence>
<evidence type="ECO:0000256" key="1">
    <source>
        <dbReference type="SAM" id="MobiDB-lite"/>
    </source>
</evidence>
<feature type="transmembrane region" description="Helical" evidence="2">
    <location>
        <begin position="7"/>
        <end position="27"/>
    </location>
</feature>
<dbReference type="STRING" id="1480694.DC28_02440"/>
<keyword evidence="2" id="KW-0812">Transmembrane</keyword>
<feature type="compositionally biased region" description="Low complexity" evidence="1">
    <location>
        <begin position="194"/>
        <end position="208"/>
    </location>
</feature>
<accession>A0A098R457</accession>
<keyword evidence="4" id="KW-1185">Reference proteome</keyword>
<dbReference type="eggNOG" id="ENOG502ZFDD">
    <property type="taxonomic scope" value="Bacteria"/>
</dbReference>
<evidence type="ECO:0000313" key="3">
    <source>
        <dbReference type="EMBL" id="KGE73542.1"/>
    </source>
</evidence>
<name>A0A098R457_9SPIO</name>
<feature type="region of interest" description="Disordered" evidence="1">
    <location>
        <begin position="101"/>
        <end position="217"/>
    </location>
</feature>
<reference evidence="3 4" key="1">
    <citation type="submission" date="2014-05" db="EMBL/GenBank/DDBJ databases">
        <title>De novo Genome Sequence of Spirocheata sp.</title>
        <authorList>
            <person name="Shivani Y."/>
            <person name="Subhash Y."/>
            <person name="Tushar L."/>
            <person name="Sasikala C."/>
            <person name="Ramana C.V."/>
        </authorList>
    </citation>
    <scope>NUCLEOTIDE SEQUENCE [LARGE SCALE GENOMIC DNA]</scope>
    <source>
        <strain evidence="3 4">JC230</strain>
    </source>
</reference>
<feature type="compositionally biased region" description="Acidic residues" evidence="1">
    <location>
        <begin position="123"/>
        <end position="155"/>
    </location>
</feature>
<organism evidence="3 4">
    <name type="scientific">Spirochaeta lutea</name>
    <dbReference type="NCBI Taxonomy" id="1480694"/>
    <lineage>
        <taxon>Bacteria</taxon>
        <taxon>Pseudomonadati</taxon>
        <taxon>Spirochaetota</taxon>
        <taxon>Spirochaetia</taxon>
        <taxon>Spirochaetales</taxon>
        <taxon>Spirochaetaceae</taxon>
        <taxon>Spirochaeta</taxon>
    </lineage>
</organism>
<dbReference type="EMBL" id="JNUP01000023">
    <property type="protein sequence ID" value="KGE73542.1"/>
    <property type="molecule type" value="Genomic_DNA"/>
</dbReference>
<proteinExistence type="predicted"/>
<evidence type="ECO:0000313" key="4">
    <source>
        <dbReference type="Proteomes" id="UP000029692"/>
    </source>
</evidence>
<comment type="caution">
    <text evidence="3">The sequence shown here is derived from an EMBL/GenBank/DDBJ whole genome shotgun (WGS) entry which is preliminary data.</text>
</comment>
<gene>
    <name evidence="3" type="ORF">DC28_02440</name>
</gene>
<dbReference type="RefSeq" id="WP_037545385.1">
    <property type="nucleotide sequence ID" value="NZ_JNUP01000023.1"/>
</dbReference>